<dbReference type="Proteomes" id="UP000238083">
    <property type="component" value="Unassembled WGS sequence"/>
</dbReference>
<accession>A0A2T0R872</accession>
<dbReference type="EMBL" id="PVZF01000002">
    <property type="protein sequence ID" value="PRY17352.1"/>
    <property type="molecule type" value="Genomic_DNA"/>
</dbReference>
<name>A0A2T0R872_9ACTN</name>
<evidence type="ECO:0000313" key="2">
    <source>
        <dbReference type="Proteomes" id="UP000238083"/>
    </source>
</evidence>
<comment type="caution">
    <text evidence="1">The sequence shown here is derived from an EMBL/GenBank/DDBJ whole genome shotgun (WGS) entry which is preliminary data.</text>
</comment>
<dbReference type="AlphaFoldDB" id="A0A2T0R872"/>
<protein>
    <submittedName>
        <fullName evidence="1">Uncharacterized protein</fullName>
    </submittedName>
</protein>
<keyword evidence="2" id="KW-1185">Reference proteome</keyword>
<gene>
    <name evidence="1" type="ORF">CLV37_102313</name>
</gene>
<dbReference type="RefSeq" id="WP_106208056.1">
    <property type="nucleotide sequence ID" value="NZ_PVZF01000002.1"/>
</dbReference>
<proteinExistence type="predicted"/>
<evidence type="ECO:0000313" key="1">
    <source>
        <dbReference type="EMBL" id="PRY17352.1"/>
    </source>
</evidence>
<reference evidence="1 2" key="1">
    <citation type="submission" date="2018-03" db="EMBL/GenBank/DDBJ databases">
        <title>Genomic Encyclopedia of Archaeal and Bacterial Type Strains, Phase II (KMG-II): from individual species to whole genera.</title>
        <authorList>
            <person name="Goeker M."/>
        </authorList>
    </citation>
    <scope>NUCLEOTIDE SEQUENCE [LARGE SCALE GENOMIC DNA]</scope>
    <source>
        <strain evidence="1 2">DSM 19711</strain>
    </source>
</reference>
<organism evidence="1 2">
    <name type="scientific">Kineococcus rhizosphaerae</name>
    <dbReference type="NCBI Taxonomy" id="559628"/>
    <lineage>
        <taxon>Bacteria</taxon>
        <taxon>Bacillati</taxon>
        <taxon>Actinomycetota</taxon>
        <taxon>Actinomycetes</taxon>
        <taxon>Kineosporiales</taxon>
        <taxon>Kineosporiaceae</taxon>
        <taxon>Kineococcus</taxon>
    </lineage>
</organism>
<sequence length="95" mass="10947">MLECHPDDLWNGHDWATWWAWLQPAQRRQLLDLAWGEEPAQVLGDRVTRLRGATYPVTDQAVSAIGRHWTRTRNLATDAFLVFLDEQRAAAADHL</sequence>